<evidence type="ECO:0000313" key="3">
    <source>
        <dbReference type="Proteomes" id="UP000479710"/>
    </source>
</evidence>
<gene>
    <name evidence="2" type="ORF">E2562_032211</name>
</gene>
<organism evidence="2 3">
    <name type="scientific">Oryza meyeriana var. granulata</name>
    <dbReference type="NCBI Taxonomy" id="110450"/>
    <lineage>
        <taxon>Eukaryota</taxon>
        <taxon>Viridiplantae</taxon>
        <taxon>Streptophyta</taxon>
        <taxon>Embryophyta</taxon>
        <taxon>Tracheophyta</taxon>
        <taxon>Spermatophyta</taxon>
        <taxon>Magnoliopsida</taxon>
        <taxon>Liliopsida</taxon>
        <taxon>Poales</taxon>
        <taxon>Poaceae</taxon>
        <taxon>BOP clade</taxon>
        <taxon>Oryzoideae</taxon>
        <taxon>Oryzeae</taxon>
        <taxon>Oryzinae</taxon>
        <taxon>Oryza</taxon>
        <taxon>Oryza meyeriana</taxon>
    </lineage>
</organism>
<proteinExistence type="predicted"/>
<sequence>MLVDGEGEDAGAGRLENTRWATSPTDSDLRQDDDLPQISIKTISARSIILHGRRCSFVDTWKAISLLFSFVGKWVDLLASAASLVSRLPLAGEVLTTAAS</sequence>
<accession>A0A6G1DA49</accession>
<comment type="caution">
    <text evidence="2">The sequence shown here is derived from an EMBL/GenBank/DDBJ whole genome shotgun (WGS) entry which is preliminary data.</text>
</comment>
<evidence type="ECO:0000256" key="1">
    <source>
        <dbReference type="SAM" id="MobiDB-lite"/>
    </source>
</evidence>
<reference evidence="2 3" key="1">
    <citation type="submission" date="2019-11" db="EMBL/GenBank/DDBJ databases">
        <title>Whole genome sequence of Oryza granulata.</title>
        <authorList>
            <person name="Li W."/>
        </authorList>
    </citation>
    <scope>NUCLEOTIDE SEQUENCE [LARGE SCALE GENOMIC DNA]</scope>
    <source>
        <strain evidence="3">cv. Menghai</strain>
        <tissue evidence="2">Leaf</tissue>
    </source>
</reference>
<keyword evidence="3" id="KW-1185">Reference proteome</keyword>
<dbReference type="AlphaFoldDB" id="A0A6G1DA49"/>
<dbReference type="Proteomes" id="UP000479710">
    <property type="component" value="Unassembled WGS sequence"/>
</dbReference>
<dbReference type="EMBL" id="SPHZ02000007">
    <property type="protein sequence ID" value="KAF0909162.1"/>
    <property type="molecule type" value="Genomic_DNA"/>
</dbReference>
<evidence type="ECO:0000313" key="2">
    <source>
        <dbReference type="EMBL" id="KAF0909162.1"/>
    </source>
</evidence>
<protein>
    <submittedName>
        <fullName evidence="2">Uncharacterized protein</fullName>
    </submittedName>
</protein>
<feature type="region of interest" description="Disordered" evidence="1">
    <location>
        <begin position="1"/>
        <end position="31"/>
    </location>
</feature>
<name>A0A6G1DA49_9ORYZ</name>